<evidence type="ECO:0000313" key="1">
    <source>
        <dbReference type="EnsemblMetazoa" id="OVOC2423.1"/>
    </source>
</evidence>
<name>A0A8R1TQ15_ONCVO</name>
<proteinExistence type="predicted"/>
<organism evidence="1 2">
    <name type="scientific">Onchocerca volvulus</name>
    <dbReference type="NCBI Taxonomy" id="6282"/>
    <lineage>
        <taxon>Eukaryota</taxon>
        <taxon>Metazoa</taxon>
        <taxon>Ecdysozoa</taxon>
        <taxon>Nematoda</taxon>
        <taxon>Chromadorea</taxon>
        <taxon>Rhabditida</taxon>
        <taxon>Spirurina</taxon>
        <taxon>Spiruromorpha</taxon>
        <taxon>Filarioidea</taxon>
        <taxon>Onchocercidae</taxon>
        <taxon>Onchocerca</taxon>
    </lineage>
</organism>
<protein>
    <submittedName>
        <fullName evidence="1">Uncharacterized protein</fullName>
    </submittedName>
</protein>
<dbReference type="EnsemblMetazoa" id="OVOC2423.1">
    <property type="protein sequence ID" value="OVOC2423.1"/>
    <property type="gene ID" value="WBGene00239232"/>
</dbReference>
<reference evidence="2" key="1">
    <citation type="submission" date="2013-10" db="EMBL/GenBank/DDBJ databases">
        <title>Genome sequencing of Onchocerca volvulus.</title>
        <authorList>
            <person name="Cotton J."/>
            <person name="Tsai J."/>
            <person name="Stanley E."/>
            <person name="Tracey A."/>
            <person name="Holroyd N."/>
            <person name="Lustigman S."/>
            <person name="Berriman M."/>
        </authorList>
    </citation>
    <scope>NUCLEOTIDE SEQUENCE</scope>
</reference>
<keyword evidence="2" id="KW-1185">Reference proteome</keyword>
<sequence>MYAIKHIFLCDIILRYVTFDNKDDILIFLFFIDNATKTDHLQINFLISSLAVRFIQFKKRKIAKLQNSCFSNS</sequence>
<dbReference type="Proteomes" id="UP000024404">
    <property type="component" value="Unassembled WGS sequence"/>
</dbReference>
<accession>A0A8R1TQ15</accession>
<dbReference type="AlphaFoldDB" id="A0A8R1TQ15"/>
<evidence type="ECO:0000313" key="2">
    <source>
        <dbReference type="Proteomes" id="UP000024404"/>
    </source>
</evidence>
<reference evidence="1" key="2">
    <citation type="submission" date="2022-06" db="UniProtKB">
        <authorList>
            <consortium name="EnsemblMetazoa"/>
        </authorList>
    </citation>
    <scope>IDENTIFICATION</scope>
</reference>
<dbReference type="EMBL" id="CMVM020000074">
    <property type="status" value="NOT_ANNOTATED_CDS"/>
    <property type="molecule type" value="Genomic_DNA"/>
</dbReference>